<dbReference type="KEGG" id="hro:HELRODRAFT_159506"/>
<evidence type="ECO:0008006" key="5">
    <source>
        <dbReference type="Google" id="ProtNLM"/>
    </source>
</evidence>
<dbReference type="STRING" id="6412.T1EP40"/>
<accession>T1EP40</accession>
<reference evidence="3" key="3">
    <citation type="submission" date="2015-06" db="UniProtKB">
        <authorList>
            <consortium name="EnsemblMetazoa"/>
        </authorList>
    </citation>
    <scope>IDENTIFICATION</scope>
</reference>
<evidence type="ECO:0000313" key="3">
    <source>
        <dbReference type="EnsemblMetazoa" id="HelroP159506"/>
    </source>
</evidence>
<organism evidence="3 4">
    <name type="scientific">Helobdella robusta</name>
    <name type="common">Californian leech</name>
    <dbReference type="NCBI Taxonomy" id="6412"/>
    <lineage>
        <taxon>Eukaryota</taxon>
        <taxon>Metazoa</taxon>
        <taxon>Spiralia</taxon>
        <taxon>Lophotrochozoa</taxon>
        <taxon>Annelida</taxon>
        <taxon>Clitellata</taxon>
        <taxon>Hirudinea</taxon>
        <taxon>Rhynchobdellida</taxon>
        <taxon>Glossiphoniidae</taxon>
        <taxon>Helobdella</taxon>
    </lineage>
</organism>
<reference evidence="2 4" key="2">
    <citation type="journal article" date="2013" name="Nature">
        <title>Insights into bilaterian evolution from three spiralian genomes.</title>
        <authorList>
            <person name="Simakov O."/>
            <person name="Marletaz F."/>
            <person name="Cho S.J."/>
            <person name="Edsinger-Gonzales E."/>
            <person name="Havlak P."/>
            <person name="Hellsten U."/>
            <person name="Kuo D.H."/>
            <person name="Larsson T."/>
            <person name="Lv J."/>
            <person name="Arendt D."/>
            <person name="Savage R."/>
            <person name="Osoegawa K."/>
            <person name="de Jong P."/>
            <person name="Grimwood J."/>
            <person name="Chapman J.A."/>
            <person name="Shapiro H."/>
            <person name="Aerts A."/>
            <person name="Otillar R.P."/>
            <person name="Terry A.Y."/>
            <person name="Boore J.L."/>
            <person name="Grigoriev I.V."/>
            <person name="Lindberg D.R."/>
            <person name="Seaver E.C."/>
            <person name="Weisblat D.A."/>
            <person name="Putnam N.H."/>
            <person name="Rokhsar D.S."/>
        </authorList>
    </citation>
    <scope>NUCLEOTIDE SEQUENCE</scope>
</reference>
<dbReference type="Proteomes" id="UP000015101">
    <property type="component" value="Unassembled WGS sequence"/>
</dbReference>
<evidence type="ECO:0000256" key="1">
    <source>
        <dbReference type="SAM" id="MobiDB-lite"/>
    </source>
</evidence>
<feature type="compositionally biased region" description="Acidic residues" evidence="1">
    <location>
        <begin position="407"/>
        <end position="424"/>
    </location>
</feature>
<feature type="region of interest" description="Disordered" evidence="1">
    <location>
        <begin position="1"/>
        <end position="38"/>
    </location>
</feature>
<dbReference type="GeneID" id="20198340"/>
<reference evidence="4" key="1">
    <citation type="submission" date="2012-12" db="EMBL/GenBank/DDBJ databases">
        <authorList>
            <person name="Hellsten U."/>
            <person name="Grimwood J."/>
            <person name="Chapman J.A."/>
            <person name="Shapiro H."/>
            <person name="Aerts A."/>
            <person name="Otillar R.P."/>
            <person name="Terry A.Y."/>
            <person name="Boore J.L."/>
            <person name="Simakov O."/>
            <person name="Marletaz F."/>
            <person name="Cho S.-J."/>
            <person name="Edsinger-Gonzales E."/>
            <person name="Havlak P."/>
            <person name="Kuo D.-H."/>
            <person name="Larsson T."/>
            <person name="Lv J."/>
            <person name="Arendt D."/>
            <person name="Savage R."/>
            <person name="Osoegawa K."/>
            <person name="de Jong P."/>
            <person name="Lindberg D.R."/>
            <person name="Seaver E.C."/>
            <person name="Weisblat D.A."/>
            <person name="Putnam N.H."/>
            <person name="Grigoriev I.V."/>
            <person name="Rokhsar D.S."/>
        </authorList>
    </citation>
    <scope>NUCLEOTIDE SEQUENCE</scope>
</reference>
<dbReference type="EnsemblMetazoa" id="HelroT159506">
    <property type="protein sequence ID" value="HelroP159506"/>
    <property type="gene ID" value="HelroG159506"/>
</dbReference>
<dbReference type="OrthoDB" id="6039479at2759"/>
<dbReference type="InParanoid" id="T1EP40"/>
<name>T1EP40_HELRO</name>
<evidence type="ECO:0000313" key="4">
    <source>
        <dbReference type="Proteomes" id="UP000015101"/>
    </source>
</evidence>
<feature type="region of interest" description="Disordered" evidence="1">
    <location>
        <begin position="372"/>
        <end position="424"/>
    </location>
</feature>
<dbReference type="RefSeq" id="XP_009009638.1">
    <property type="nucleotide sequence ID" value="XM_009011390.1"/>
</dbReference>
<evidence type="ECO:0000313" key="2">
    <source>
        <dbReference type="EMBL" id="ESO12918.1"/>
    </source>
</evidence>
<feature type="region of interest" description="Disordered" evidence="1">
    <location>
        <begin position="99"/>
        <end position="196"/>
    </location>
</feature>
<dbReference type="AlphaFoldDB" id="T1EP40"/>
<dbReference type="EMBL" id="AMQM01000261">
    <property type="status" value="NOT_ANNOTATED_CDS"/>
    <property type="molecule type" value="Genomic_DNA"/>
</dbReference>
<proteinExistence type="predicted"/>
<sequence>MIGRPDGHDGRGRMIGKPDGHDGGNKRMFGRPDGHDEANNRRIYQSFGHYNVKPLPLGPSDGHERVPIGQPDGHDKIKPDLIGQPDGHDGIKPHLIGQPDGHEGIKPHLIGQPDGHDGIKPHLIGQPDGHDGIKPHLIGQPDGHDGIKPHLIGQPDGHDGIKPHLIGQLDGHDGIKPHLVGQPDGHNGVNMKTNEQPLNTESIYQDNDDEDDNDDDDDWLMYLSGNAHSFISSIGNIFGEKIFETHDEDDGSNTALVRCKRPICDKYLDCPMGPQLDSQGCATCQCLSDPCVGVKCEIGYVCDAIECQPGVACPRLTARCLGKTCTGPSTMCANFCENLYKLNSKGCSTCECRTRLLPPSIPLNTSYEIAEAGSDEDDDGHEDEYANDDDDDDDIDILWGVEGHMNDEEDSEDEDDDDDEEDDDDVLEVSYVAPNKNGKFFKDAFNCKCKANERCDMYKPQDSLIAFYPACRVIRKGIAKVMYPDLYKELDDTDVIFDKDNDYSINPIQCPINILDMKFTQNVLLDQLGFIIEDVLTLSLGMPNKPYHVSPSNLHDVTCG</sequence>
<keyword evidence="4" id="KW-1185">Reference proteome</keyword>
<dbReference type="CTD" id="20198340"/>
<feature type="compositionally biased region" description="Acidic residues" evidence="1">
    <location>
        <begin position="373"/>
        <end position="396"/>
    </location>
</feature>
<dbReference type="Gene3D" id="2.10.22.10">
    <property type="entry name" value="Antistasin, domain 1"/>
    <property type="match status" value="1"/>
</dbReference>
<protein>
    <recommendedName>
        <fullName evidence="5">Antistasin-like domain-containing protein</fullName>
    </recommendedName>
</protein>
<gene>
    <name evidence="3" type="primary">20198340</name>
    <name evidence="2" type="ORF">HELRODRAFT_159506</name>
</gene>
<dbReference type="HOGENOM" id="CLU_486876_0_0_1"/>
<dbReference type="EMBL" id="KB095811">
    <property type="protein sequence ID" value="ESO12918.1"/>
    <property type="molecule type" value="Genomic_DNA"/>
</dbReference>